<evidence type="ECO:0000313" key="1">
    <source>
        <dbReference type="EMBL" id="KNX36242.1"/>
    </source>
</evidence>
<reference evidence="2" key="1">
    <citation type="submission" date="2015-03" db="EMBL/GenBank/DDBJ databases">
        <title>Luteipulveratus halotolerans sp. nov., a novel actinobacterium (Dermacoccaceae) from Sarawak, Malaysia.</title>
        <authorList>
            <person name="Juboi H."/>
            <person name="Basik A."/>
            <person name="Shamsul S.S."/>
            <person name="Arnold P."/>
            <person name="Schmitt E.K."/>
            <person name="Sanglier J.-J."/>
            <person name="Yeo T."/>
        </authorList>
    </citation>
    <scope>NUCLEOTIDE SEQUENCE [LARGE SCALE GENOMIC DNA]</scope>
    <source>
        <strain evidence="2">C296001</strain>
    </source>
</reference>
<keyword evidence="2" id="KW-1185">Reference proteome</keyword>
<proteinExistence type="predicted"/>
<comment type="caution">
    <text evidence="1">The sequence shown here is derived from an EMBL/GenBank/DDBJ whole genome shotgun (WGS) entry which is preliminary data.</text>
</comment>
<organism evidence="1 2">
    <name type="scientific">Luteipulveratus halotolerans</name>
    <dbReference type="NCBI Taxonomy" id="1631356"/>
    <lineage>
        <taxon>Bacteria</taxon>
        <taxon>Bacillati</taxon>
        <taxon>Actinomycetota</taxon>
        <taxon>Actinomycetes</taxon>
        <taxon>Micrococcales</taxon>
        <taxon>Dermacoccaceae</taxon>
        <taxon>Luteipulveratus</taxon>
    </lineage>
</organism>
<dbReference type="Proteomes" id="UP000037397">
    <property type="component" value="Unassembled WGS sequence"/>
</dbReference>
<dbReference type="EMBL" id="LAIR01000002">
    <property type="protein sequence ID" value="KNX36242.1"/>
    <property type="molecule type" value="Genomic_DNA"/>
</dbReference>
<dbReference type="RefSeq" id="WP_050668479.1">
    <property type="nucleotide sequence ID" value="NZ_LAIR01000002.1"/>
</dbReference>
<dbReference type="AlphaFoldDB" id="A0A0L6CEK2"/>
<evidence type="ECO:0000313" key="2">
    <source>
        <dbReference type="Proteomes" id="UP000037397"/>
    </source>
</evidence>
<gene>
    <name evidence="1" type="ORF">VV01_02335</name>
</gene>
<accession>A0A0L6CEK2</accession>
<name>A0A0L6CEK2_9MICO</name>
<dbReference type="PROSITE" id="PS51318">
    <property type="entry name" value="TAT"/>
    <property type="match status" value="1"/>
</dbReference>
<protein>
    <submittedName>
        <fullName evidence="1">Uncharacterized protein</fullName>
    </submittedName>
</protein>
<sequence length="145" mass="14528">MTMIDVRRSALRGVAAVGIAAGLVAGTAGGALAHECFNASRSDQGNAMAGTKSQAWASVPLHVVLTEFIGLPEPLAACVEEKAPAAGIPSSFVFGIKQAQGQDGVIAEHNKNMDAKGLGSNGKGIDHGELAYGDAIGALIGQCSA</sequence>
<dbReference type="InterPro" id="IPR006311">
    <property type="entry name" value="TAT_signal"/>
</dbReference>
<dbReference type="STRING" id="1631356.VV01_02335"/>
<dbReference type="OrthoDB" id="4843707at2"/>